<accession>A0A835CDF5</accession>
<evidence type="ECO:0000313" key="1">
    <source>
        <dbReference type="EMBL" id="KAF7835052.1"/>
    </source>
</evidence>
<sequence>MSVRVVFANRSDFDAPIGDVRAWEERGSCLNIFRVKNRGRITETFTNYDAKHLLRN</sequence>
<gene>
    <name evidence="1" type="ORF">G2W53_009911</name>
</gene>
<proteinExistence type="predicted"/>
<dbReference type="AlphaFoldDB" id="A0A835CDF5"/>
<dbReference type="Proteomes" id="UP000634136">
    <property type="component" value="Unassembled WGS sequence"/>
</dbReference>
<reference evidence="1" key="1">
    <citation type="submission" date="2020-09" db="EMBL/GenBank/DDBJ databases">
        <title>Genome-Enabled Discovery of Anthraquinone Biosynthesis in Senna tora.</title>
        <authorList>
            <person name="Kang S.-H."/>
            <person name="Pandey R.P."/>
            <person name="Lee C.-M."/>
            <person name="Sim J.-S."/>
            <person name="Jeong J.-T."/>
            <person name="Choi B.-S."/>
            <person name="Jung M."/>
            <person name="Ginzburg D."/>
            <person name="Zhao K."/>
            <person name="Won S.Y."/>
            <person name="Oh T.-J."/>
            <person name="Yu Y."/>
            <person name="Kim N.-H."/>
            <person name="Lee O.R."/>
            <person name="Lee T.-H."/>
            <person name="Bashyal P."/>
            <person name="Kim T.-S."/>
            <person name="Lee W.-H."/>
            <person name="Kawkins C."/>
            <person name="Kim C.-K."/>
            <person name="Kim J.S."/>
            <person name="Ahn B.O."/>
            <person name="Rhee S.Y."/>
            <person name="Sohng J.K."/>
        </authorList>
    </citation>
    <scope>NUCLEOTIDE SEQUENCE</scope>
    <source>
        <tissue evidence="1">Leaf</tissue>
    </source>
</reference>
<name>A0A835CDF5_9FABA</name>
<organism evidence="1 2">
    <name type="scientific">Senna tora</name>
    <dbReference type="NCBI Taxonomy" id="362788"/>
    <lineage>
        <taxon>Eukaryota</taxon>
        <taxon>Viridiplantae</taxon>
        <taxon>Streptophyta</taxon>
        <taxon>Embryophyta</taxon>
        <taxon>Tracheophyta</taxon>
        <taxon>Spermatophyta</taxon>
        <taxon>Magnoliopsida</taxon>
        <taxon>eudicotyledons</taxon>
        <taxon>Gunneridae</taxon>
        <taxon>Pentapetalae</taxon>
        <taxon>rosids</taxon>
        <taxon>fabids</taxon>
        <taxon>Fabales</taxon>
        <taxon>Fabaceae</taxon>
        <taxon>Caesalpinioideae</taxon>
        <taxon>Cassia clade</taxon>
        <taxon>Senna</taxon>
    </lineage>
</organism>
<dbReference type="EMBL" id="JAAIUW010000004">
    <property type="protein sequence ID" value="KAF7835052.1"/>
    <property type="molecule type" value="Genomic_DNA"/>
</dbReference>
<keyword evidence="2" id="KW-1185">Reference proteome</keyword>
<protein>
    <submittedName>
        <fullName evidence="1">Uncharacterized protein</fullName>
    </submittedName>
</protein>
<comment type="caution">
    <text evidence="1">The sequence shown here is derived from an EMBL/GenBank/DDBJ whole genome shotgun (WGS) entry which is preliminary data.</text>
</comment>
<evidence type="ECO:0000313" key="2">
    <source>
        <dbReference type="Proteomes" id="UP000634136"/>
    </source>
</evidence>